<comment type="subcellular location">
    <subcellularLocation>
        <location evidence="1 11">Cell outer membrane</location>
        <topology evidence="1 11">Multi-pass membrane protein</topology>
    </subcellularLocation>
</comment>
<evidence type="ECO:0000256" key="11">
    <source>
        <dbReference type="PROSITE-ProRule" id="PRU01360"/>
    </source>
</evidence>
<sequence>MNVNQPGAGRYAWGKSTSLWAALLVVTAPPANAQEELPAITVTANALSQSAESVPAAMSVFDGQTLEREHVQDLPSVLRRVPGFGFQPFGQSAIQPPVVRGISSNFASYSSSALMMVDGVPTFMAQGFDHDMLGIERVEVLRGPQSALYGRNAEAGVVNIYTRAPDNTPHARLSTELGSRNKRVARADLSGPLVEDRLFLGVTGNWSEQDGFIDDRYHGGQADDRKKHGGRMALRWTPNDTSEAILRYSRQDYDDGAAQWGASGTRRTRVSSGVRGWDHSSARSVSLDLSTELASGLKFRSVTGNSDFYDRVLQDTDFRPADALHIGRDNHFNTLSQQFTVEGTLGDSQWVTGVYFDRDRHDLGGEQKTPMRLLPYSAKLQGHSAALFSHWMIPVAERWTLTLGGRAERDFVRFTPQGGDSRDASWKRFSPKVALQYEWMDDAFVYASVADGFRAGSFNTFSPAANYPAYAPEKVRSWEIGLKGGALDRRLLYSVALYTMDIDDMQVQQMLTPGVVYIANAASARSSGLELQADYLLGEGWKLQGAVALNRTRFDTFTDAANDYSGNHNPFAPDLTGNLGLRYDAENRWYTQLNLSAVSRTYLDAANSNRRAGYGLIDLDVGRSFERFEVSAYVNNLANKRYDAVGYQNGFVDVYSPPRELGLRLTFDM</sequence>
<evidence type="ECO:0000256" key="12">
    <source>
        <dbReference type="RuleBase" id="RU003357"/>
    </source>
</evidence>
<dbReference type="CDD" id="cd01347">
    <property type="entry name" value="ligand_gated_channel"/>
    <property type="match status" value="1"/>
</dbReference>
<evidence type="ECO:0000256" key="6">
    <source>
        <dbReference type="ARBA" id="ARBA00023004"/>
    </source>
</evidence>
<organism evidence="16">
    <name type="scientific">Pseudomonas fluorescens</name>
    <dbReference type="NCBI Taxonomy" id="294"/>
    <lineage>
        <taxon>Bacteria</taxon>
        <taxon>Pseudomonadati</taxon>
        <taxon>Pseudomonadota</taxon>
        <taxon>Gammaproteobacteria</taxon>
        <taxon>Pseudomonadales</taxon>
        <taxon>Pseudomonadaceae</taxon>
        <taxon>Pseudomonas</taxon>
    </lineage>
</organism>
<dbReference type="SUPFAM" id="SSF56935">
    <property type="entry name" value="Porins"/>
    <property type="match status" value="1"/>
</dbReference>
<gene>
    <name evidence="16" type="primary">qbsI</name>
</gene>
<feature type="signal peptide" evidence="13">
    <location>
        <begin position="1"/>
        <end position="33"/>
    </location>
</feature>
<feature type="chain" id="PRO_5030176115" evidence="13">
    <location>
        <begin position="34"/>
        <end position="669"/>
    </location>
</feature>
<keyword evidence="5 11" id="KW-0812">Transmembrane</keyword>
<keyword evidence="7" id="KW-0406">Ion transport</keyword>
<evidence type="ECO:0000259" key="14">
    <source>
        <dbReference type="Pfam" id="PF00593"/>
    </source>
</evidence>
<evidence type="ECO:0000256" key="7">
    <source>
        <dbReference type="ARBA" id="ARBA00023065"/>
    </source>
</evidence>
<dbReference type="Pfam" id="PF07715">
    <property type="entry name" value="Plug"/>
    <property type="match status" value="1"/>
</dbReference>
<keyword evidence="8 12" id="KW-0798">TonB box</keyword>
<name>Q84HG2_PSEFL</name>
<keyword evidence="9 11" id="KW-0472">Membrane</keyword>
<evidence type="ECO:0000256" key="8">
    <source>
        <dbReference type="ARBA" id="ARBA00023077"/>
    </source>
</evidence>
<keyword evidence="3 11" id="KW-1134">Transmembrane beta strand</keyword>
<dbReference type="GO" id="GO:0006826">
    <property type="term" value="P:iron ion transport"/>
    <property type="evidence" value="ECO:0007669"/>
    <property type="project" value="UniProtKB-KW"/>
</dbReference>
<evidence type="ECO:0000256" key="9">
    <source>
        <dbReference type="ARBA" id="ARBA00023136"/>
    </source>
</evidence>
<comment type="similarity">
    <text evidence="11 12">Belongs to the TonB-dependent receptor family.</text>
</comment>
<dbReference type="InterPro" id="IPR000531">
    <property type="entry name" value="Beta-barrel_TonB"/>
</dbReference>
<keyword evidence="4" id="KW-0410">Iron transport</keyword>
<evidence type="ECO:0000256" key="3">
    <source>
        <dbReference type="ARBA" id="ARBA00022452"/>
    </source>
</evidence>
<evidence type="ECO:0000256" key="5">
    <source>
        <dbReference type="ARBA" id="ARBA00022692"/>
    </source>
</evidence>
<dbReference type="PANTHER" id="PTHR32552:SF81">
    <property type="entry name" value="TONB-DEPENDENT OUTER MEMBRANE RECEPTOR"/>
    <property type="match status" value="1"/>
</dbReference>
<keyword evidence="2 11" id="KW-0813">Transport</keyword>
<reference evidence="16" key="1">
    <citation type="submission" date="2003-04" db="EMBL/GenBank/DDBJ databases">
        <authorList>
            <person name="Matthijs S.L.C."/>
        </authorList>
    </citation>
    <scope>NUCLEOTIDE SEQUENCE</scope>
    <source>
        <strain evidence="16">ATCC 17400</strain>
    </source>
</reference>
<dbReference type="EMBL" id="AY271621">
    <property type="protein sequence ID" value="AAL65282.1"/>
    <property type="molecule type" value="Genomic_DNA"/>
</dbReference>
<dbReference type="PROSITE" id="PS52016">
    <property type="entry name" value="TONB_DEPENDENT_REC_3"/>
    <property type="match status" value="1"/>
</dbReference>
<feature type="domain" description="TonB-dependent receptor plug" evidence="15">
    <location>
        <begin position="52"/>
        <end position="157"/>
    </location>
</feature>
<proteinExistence type="inferred from homology"/>
<dbReference type="AlphaFoldDB" id="Q84HG2"/>
<evidence type="ECO:0000256" key="1">
    <source>
        <dbReference type="ARBA" id="ARBA00004571"/>
    </source>
</evidence>
<evidence type="ECO:0000259" key="15">
    <source>
        <dbReference type="Pfam" id="PF07715"/>
    </source>
</evidence>
<feature type="domain" description="TonB-dependent receptor-like beta-barrel" evidence="14">
    <location>
        <begin position="227"/>
        <end position="637"/>
    </location>
</feature>
<dbReference type="Pfam" id="PF00593">
    <property type="entry name" value="TonB_dep_Rec_b-barrel"/>
    <property type="match status" value="1"/>
</dbReference>
<dbReference type="InterPro" id="IPR039426">
    <property type="entry name" value="TonB-dep_rcpt-like"/>
</dbReference>
<evidence type="ECO:0000313" key="16">
    <source>
        <dbReference type="EMBL" id="AAL65282.1"/>
    </source>
</evidence>
<protein>
    <submittedName>
        <fullName evidence="16">QbsI</fullName>
    </submittedName>
</protein>
<evidence type="ECO:0000256" key="13">
    <source>
        <dbReference type="SAM" id="SignalP"/>
    </source>
</evidence>
<dbReference type="InterPro" id="IPR012910">
    <property type="entry name" value="Plug_dom"/>
</dbReference>
<accession>Q84HG2</accession>
<evidence type="ECO:0000256" key="10">
    <source>
        <dbReference type="ARBA" id="ARBA00023237"/>
    </source>
</evidence>
<keyword evidence="10 11" id="KW-0998">Cell outer membrane</keyword>
<dbReference type="TCDB" id="1.B.14.8.6">
    <property type="family name" value="the outer membrane receptor (omr) family"/>
</dbReference>
<evidence type="ECO:0000256" key="4">
    <source>
        <dbReference type="ARBA" id="ARBA00022496"/>
    </source>
</evidence>
<dbReference type="Gene3D" id="2.40.170.20">
    <property type="entry name" value="TonB-dependent receptor, beta-barrel domain"/>
    <property type="match status" value="1"/>
</dbReference>
<reference evidence="16" key="2">
    <citation type="journal article" date="2004" name="Mol. Microbiol.">
        <title>The Pseudomonas siderophore quinolobactin is synthesized from xanthurenic acid, an intermediate of the kynurenine pathway.</title>
        <authorList>
            <person name="Matthijs S."/>
            <person name="Baysse C."/>
            <person name="Koedam N."/>
            <person name="Tehrani K.A."/>
            <person name="Verheyden L."/>
            <person name="Budzikiewicz H."/>
            <person name="Schaefer M."/>
            <person name="Hoorelbeke B."/>
            <person name="Meyer J.-M."/>
            <person name="De Greve H."/>
            <person name="Cornelis P."/>
        </authorList>
    </citation>
    <scope>NUCLEOTIDE SEQUENCE</scope>
    <source>
        <strain evidence="16">ATCC 17400</strain>
    </source>
</reference>
<dbReference type="InterPro" id="IPR036942">
    <property type="entry name" value="Beta-barrel_TonB_sf"/>
</dbReference>
<keyword evidence="6" id="KW-0408">Iron</keyword>
<evidence type="ECO:0000256" key="2">
    <source>
        <dbReference type="ARBA" id="ARBA00022448"/>
    </source>
</evidence>
<keyword evidence="13" id="KW-0732">Signal</keyword>
<dbReference type="GO" id="GO:0009279">
    <property type="term" value="C:cell outer membrane"/>
    <property type="evidence" value="ECO:0007669"/>
    <property type="project" value="UniProtKB-SubCell"/>
</dbReference>
<dbReference type="PANTHER" id="PTHR32552">
    <property type="entry name" value="FERRICHROME IRON RECEPTOR-RELATED"/>
    <property type="match status" value="1"/>
</dbReference>